<protein>
    <recommendedName>
        <fullName evidence="1">3-hydroxyacyl-CoA dehydrogenase C-terminal domain-containing protein</fullName>
    </recommendedName>
</protein>
<dbReference type="Proteomes" id="UP000031307">
    <property type="component" value="Unassembled WGS sequence"/>
</dbReference>
<dbReference type="PANTHER" id="PTHR43612">
    <property type="entry name" value="TRIFUNCTIONAL ENZYME SUBUNIT ALPHA"/>
    <property type="match status" value="1"/>
</dbReference>
<dbReference type="InterPro" id="IPR050136">
    <property type="entry name" value="FA_oxidation_alpha_subunit"/>
</dbReference>
<dbReference type="PATRIC" id="fig|83552.4.peg.233"/>
<dbReference type="InterPro" id="IPR008927">
    <property type="entry name" value="6-PGluconate_DH-like_C_sf"/>
</dbReference>
<dbReference type="GO" id="GO:0016509">
    <property type="term" value="F:long-chain (3S)-3-hydroxyacyl-CoA dehydrogenase (NAD+) activity"/>
    <property type="evidence" value="ECO:0007669"/>
    <property type="project" value="TreeGrafter"/>
</dbReference>
<dbReference type="GO" id="GO:0004300">
    <property type="term" value="F:enoyl-CoA hydratase activity"/>
    <property type="evidence" value="ECO:0007669"/>
    <property type="project" value="TreeGrafter"/>
</dbReference>
<feature type="domain" description="3-hydroxyacyl-CoA dehydrogenase C-terminal" evidence="1">
    <location>
        <begin position="1"/>
        <end position="78"/>
    </location>
</feature>
<evidence type="ECO:0000313" key="2">
    <source>
        <dbReference type="EMBL" id="KIA78544.1"/>
    </source>
</evidence>
<accession>A0A0C1EQX2</accession>
<dbReference type="Gene3D" id="1.10.1040.10">
    <property type="entry name" value="N-(1-d-carboxylethyl)-l-norvaline Dehydrogenase, domain 2"/>
    <property type="match status" value="1"/>
</dbReference>
<gene>
    <name evidence="2" type="ORF">DB43_DU00110</name>
</gene>
<dbReference type="Pfam" id="PF00725">
    <property type="entry name" value="3HCDH"/>
    <property type="match status" value="1"/>
</dbReference>
<dbReference type="AlphaFoldDB" id="A0A0C1EQX2"/>
<sequence length="81" mass="9238">MINEAARCLTEKIVQKPSDIDMALILGTGFPPFRGGLLRYADSRGIQTVVDRLKEFEQKEGARFSPCELLLEMAKENRNFY</sequence>
<comment type="caution">
    <text evidence="2">The sequence shown here is derived from an EMBL/GenBank/DDBJ whole genome shotgun (WGS) entry which is preliminary data.</text>
</comment>
<evidence type="ECO:0000313" key="3">
    <source>
        <dbReference type="Proteomes" id="UP000031307"/>
    </source>
</evidence>
<dbReference type="InterPro" id="IPR013328">
    <property type="entry name" value="6PGD_dom2"/>
</dbReference>
<dbReference type="EMBL" id="JSAM01000015">
    <property type="protein sequence ID" value="KIA78544.1"/>
    <property type="molecule type" value="Genomic_DNA"/>
</dbReference>
<proteinExistence type="predicted"/>
<organism evidence="2 3">
    <name type="scientific">Parachlamydia acanthamoebae</name>
    <dbReference type="NCBI Taxonomy" id="83552"/>
    <lineage>
        <taxon>Bacteria</taxon>
        <taxon>Pseudomonadati</taxon>
        <taxon>Chlamydiota</taxon>
        <taxon>Chlamydiia</taxon>
        <taxon>Parachlamydiales</taxon>
        <taxon>Parachlamydiaceae</taxon>
        <taxon>Parachlamydia</taxon>
    </lineage>
</organism>
<dbReference type="PANTHER" id="PTHR43612:SF3">
    <property type="entry name" value="TRIFUNCTIONAL ENZYME SUBUNIT ALPHA, MITOCHONDRIAL"/>
    <property type="match status" value="1"/>
</dbReference>
<reference evidence="2 3" key="1">
    <citation type="journal article" date="2014" name="Mol. Biol. Evol.">
        <title>Massive expansion of Ubiquitination-related gene families within the Chlamydiae.</title>
        <authorList>
            <person name="Domman D."/>
            <person name="Collingro A."/>
            <person name="Lagkouvardos I."/>
            <person name="Gehre L."/>
            <person name="Weinmaier T."/>
            <person name="Rattei T."/>
            <person name="Subtil A."/>
            <person name="Horn M."/>
        </authorList>
    </citation>
    <scope>NUCLEOTIDE SEQUENCE [LARGE SCALE GENOMIC DNA]</scope>
    <source>
        <strain evidence="2 3">OEW1</strain>
    </source>
</reference>
<dbReference type="SUPFAM" id="SSF48179">
    <property type="entry name" value="6-phosphogluconate dehydrogenase C-terminal domain-like"/>
    <property type="match status" value="1"/>
</dbReference>
<dbReference type="GO" id="GO:0006635">
    <property type="term" value="P:fatty acid beta-oxidation"/>
    <property type="evidence" value="ECO:0007669"/>
    <property type="project" value="TreeGrafter"/>
</dbReference>
<evidence type="ECO:0000259" key="1">
    <source>
        <dbReference type="Pfam" id="PF00725"/>
    </source>
</evidence>
<dbReference type="InterPro" id="IPR006108">
    <property type="entry name" value="3HC_DH_C"/>
</dbReference>
<name>A0A0C1EQX2_9BACT</name>